<evidence type="ECO:0000256" key="10">
    <source>
        <dbReference type="ARBA" id="ARBA00023049"/>
    </source>
</evidence>
<dbReference type="GO" id="GO:0004176">
    <property type="term" value="F:ATP-dependent peptidase activity"/>
    <property type="evidence" value="ECO:0007669"/>
    <property type="project" value="InterPro"/>
</dbReference>
<dbReference type="Gene3D" id="3.40.50.300">
    <property type="entry name" value="P-loop containing nucleotide triphosphate hydrolases"/>
    <property type="match status" value="1"/>
</dbReference>
<dbReference type="SUPFAM" id="SSF140990">
    <property type="entry name" value="FtsH protease domain-like"/>
    <property type="match status" value="1"/>
</dbReference>
<organism evidence="14 15">
    <name type="scientific">Laodelphax striatellus</name>
    <name type="common">Small brown planthopper</name>
    <name type="synonym">Delphax striatella</name>
    <dbReference type="NCBI Taxonomy" id="195883"/>
    <lineage>
        <taxon>Eukaryota</taxon>
        <taxon>Metazoa</taxon>
        <taxon>Ecdysozoa</taxon>
        <taxon>Arthropoda</taxon>
        <taxon>Hexapoda</taxon>
        <taxon>Insecta</taxon>
        <taxon>Pterygota</taxon>
        <taxon>Neoptera</taxon>
        <taxon>Paraneoptera</taxon>
        <taxon>Hemiptera</taxon>
        <taxon>Auchenorrhyncha</taxon>
        <taxon>Fulgoroidea</taxon>
        <taxon>Delphacidae</taxon>
        <taxon>Criomorphinae</taxon>
        <taxon>Laodelphax</taxon>
    </lineage>
</organism>
<protein>
    <recommendedName>
        <fullName evidence="16">AAA+ ATPase domain-containing protein</fullName>
    </recommendedName>
</protein>
<dbReference type="FunFam" id="1.10.8.60:FF:000033">
    <property type="entry name" value="paraplegin isoform X1"/>
    <property type="match status" value="1"/>
</dbReference>
<feature type="domain" description="Peptidase M41" evidence="12">
    <location>
        <begin position="192"/>
        <end position="293"/>
    </location>
</feature>
<evidence type="ECO:0000256" key="4">
    <source>
        <dbReference type="ARBA" id="ARBA00022670"/>
    </source>
</evidence>
<dbReference type="SUPFAM" id="SSF52540">
    <property type="entry name" value="P-loop containing nucleoside triphosphate hydrolases"/>
    <property type="match status" value="1"/>
</dbReference>
<dbReference type="AlphaFoldDB" id="A0A482XID3"/>
<keyword evidence="9" id="KW-0067">ATP-binding</keyword>
<evidence type="ECO:0000256" key="2">
    <source>
        <dbReference type="ARBA" id="ARBA00010044"/>
    </source>
</evidence>
<dbReference type="Gene3D" id="1.10.8.60">
    <property type="match status" value="1"/>
</dbReference>
<dbReference type="Pfam" id="PF01434">
    <property type="entry name" value="Peptidase_M41"/>
    <property type="match status" value="1"/>
</dbReference>
<evidence type="ECO:0000256" key="3">
    <source>
        <dbReference type="ARBA" id="ARBA00010550"/>
    </source>
</evidence>
<comment type="caution">
    <text evidence="14">The sequence shown here is derived from an EMBL/GenBank/DDBJ whole genome shotgun (WGS) entry which is preliminary data.</text>
</comment>
<dbReference type="OrthoDB" id="1413014at2759"/>
<dbReference type="SMR" id="A0A482XID3"/>
<dbReference type="InterPro" id="IPR027417">
    <property type="entry name" value="P-loop_NTPase"/>
</dbReference>
<evidence type="ECO:0000256" key="9">
    <source>
        <dbReference type="ARBA" id="ARBA00022840"/>
    </source>
</evidence>
<dbReference type="PANTHER" id="PTHR43655">
    <property type="entry name" value="ATP-DEPENDENT PROTEASE"/>
    <property type="match status" value="1"/>
</dbReference>
<proteinExistence type="inferred from homology"/>
<dbReference type="InterPro" id="IPR000642">
    <property type="entry name" value="Peptidase_M41"/>
</dbReference>
<evidence type="ECO:0000256" key="7">
    <source>
        <dbReference type="ARBA" id="ARBA00022801"/>
    </source>
</evidence>
<dbReference type="GO" id="GO:0046872">
    <property type="term" value="F:metal ion binding"/>
    <property type="evidence" value="ECO:0007669"/>
    <property type="project" value="UniProtKB-KW"/>
</dbReference>
<evidence type="ECO:0008006" key="16">
    <source>
        <dbReference type="Google" id="ProtNLM"/>
    </source>
</evidence>
<evidence type="ECO:0000259" key="12">
    <source>
        <dbReference type="Pfam" id="PF01434"/>
    </source>
</evidence>
<keyword evidence="4" id="KW-0645">Protease</keyword>
<dbReference type="InterPro" id="IPR050928">
    <property type="entry name" value="ATP-dep_Zn_Metalloprotease"/>
</dbReference>
<evidence type="ECO:0000259" key="13">
    <source>
        <dbReference type="Pfam" id="PF17862"/>
    </source>
</evidence>
<dbReference type="EMBL" id="QKKF02008507">
    <property type="protein sequence ID" value="RZF45676.1"/>
    <property type="molecule type" value="Genomic_DNA"/>
</dbReference>
<comment type="similarity">
    <text evidence="3">In the N-terminal section; belongs to the AAA ATPase family.</text>
</comment>
<evidence type="ECO:0000313" key="15">
    <source>
        <dbReference type="Proteomes" id="UP000291343"/>
    </source>
</evidence>
<dbReference type="Pfam" id="PF00004">
    <property type="entry name" value="AAA"/>
    <property type="match status" value="1"/>
</dbReference>
<accession>A0A482XID3</accession>
<dbReference type="GO" id="GO:0004222">
    <property type="term" value="F:metalloendopeptidase activity"/>
    <property type="evidence" value="ECO:0007669"/>
    <property type="project" value="InterPro"/>
</dbReference>
<dbReference type="GO" id="GO:0005745">
    <property type="term" value="C:m-AAA complex"/>
    <property type="evidence" value="ECO:0007669"/>
    <property type="project" value="TreeGrafter"/>
</dbReference>
<evidence type="ECO:0000259" key="11">
    <source>
        <dbReference type="Pfam" id="PF00004"/>
    </source>
</evidence>
<gene>
    <name evidence="14" type="ORF">LSTR_LSTR010399</name>
</gene>
<dbReference type="InterPro" id="IPR003959">
    <property type="entry name" value="ATPase_AAA_core"/>
</dbReference>
<dbReference type="InParanoid" id="A0A482XID3"/>
<feature type="domain" description="ATPase AAA-type core" evidence="11">
    <location>
        <begin position="1"/>
        <end position="108"/>
    </location>
</feature>
<keyword evidence="15" id="KW-1185">Reference proteome</keyword>
<dbReference type="GO" id="GO:0034982">
    <property type="term" value="P:mitochondrial protein processing"/>
    <property type="evidence" value="ECO:0007669"/>
    <property type="project" value="TreeGrafter"/>
</dbReference>
<keyword evidence="6" id="KW-0547">Nucleotide-binding</keyword>
<keyword evidence="7" id="KW-0378">Hydrolase</keyword>
<keyword evidence="10" id="KW-0482">Metalloprotease</keyword>
<evidence type="ECO:0000256" key="8">
    <source>
        <dbReference type="ARBA" id="ARBA00022833"/>
    </source>
</evidence>
<dbReference type="GO" id="GO:0005524">
    <property type="term" value="F:ATP binding"/>
    <property type="evidence" value="ECO:0007669"/>
    <property type="project" value="UniProtKB-KW"/>
</dbReference>
<evidence type="ECO:0000256" key="1">
    <source>
        <dbReference type="ARBA" id="ARBA00001947"/>
    </source>
</evidence>
<dbReference type="PANTHER" id="PTHR43655:SF8">
    <property type="entry name" value="PARAPLEGIN"/>
    <property type="match status" value="1"/>
</dbReference>
<dbReference type="Pfam" id="PF17862">
    <property type="entry name" value="AAA_lid_3"/>
    <property type="match status" value="1"/>
</dbReference>
<comment type="cofactor">
    <cofactor evidence="1">
        <name>Zn(2+)</name>
        <dbReference type="ChEBI" id="CHEBI:29105"/>
    </cofactor>
</comment>
<name>A0A482XID3_LAOST</name>
<evidence type="ECO:0000313" key="14">
    <source>
        <dbReference type="EMBL" id="RZF45676.1"/>
    </source>
</evidence>
<keyword evidence="8" id="KW-0862">Zinc</keyword>
<feature type="domain" description="AAA ATPase AAA+ lid" evidence="13">
    <location>
        <begin position="138"/>
        <end position="176"/>
    </location>
</feature>
<dbReference type="GO" id="GO:0016887">
    <property type="term" value="F:ATP hydrolysis activity"/>
    <property type="evidence" value="ECO:0007669"/>
    <property type="project" value="InterPro"/>
</dbReference>
<dbReference type="Gene3D" id="1.20.58.760">
    <property type="entry name" value="Peptidase M41"/>
    <property type="match status" value="1"/>
</dbReference>
<dbReference type="STRING" id="195883.A0A482XID3"/>
<sequence>MNGSEFIEMIGGLGAARVRDLFKEGRKRAPCIIYIDEIDAIGRKRSSGAGELDSAMGEGEQTLNQLLVEMDGMASIEGIIMLASTNRADVLDKALLRPGRFDRHILIDLPVLAERKEIFEQHLKGIALENAPDTYSKRMAHLTPGFSGADIANVCNEAALHAARHKQRAVTGADLEYAVERVVGGTVKKSHAMSPVEKRVVAYHESGHALVGWLLEYADALLKVTIVPRTNLALGFAQYTPRDQKLYTKEELIDKMCMALGGRAAEALIFNRITTGAQNDLQKVTKMAKAMVVVQTFFVPSARFSSSGDAKKT</sequence>
<evidence type="ECO:0000256" key="6">
    <source>
        <dbReference type="ARBA" id="ARBA00022741"/>
    </source>
</evidence>
<reference evidence="14 15" key="1">
    <citation type="journal article" date="2017" name="Gigascience">
        <title>Genome sequence of the small brown planthopper, Laodelphax striatellus.</title>
        <authorList>
            <person name="Zhu J."/>
            <person name="Jiang F."/>
            <person name="Wang X."/>
            <person name="Yang P."/>
            <person name="Bao Y."/>
            <person name="Zhao W."/>
            <person name="Wang W."/>
            <person name="Lu H."/>
            <person name="Wang Q."/>
            <person name="Cui N."/>
            <person name="Li J."/>
            <person name="Chen X."/>
            <person name="Luo L."/>
            <person name="Yu J."/>
            <person name="Kang L."/>
            <person name="Cui F."/>
        </authorList>
    </citation>
    <scope>NUCLEOTIDE SEQUENCE [LARGE SCALE GENOMIC DNA]</scope>
    <source>
        <strain evidence="14">Lst14</strain>
    </source>
</reference>
<keyword evidence="5" id="KW-0479">Metal-binding</keyword>
<evidence type="ECO:0000256" key="5">
    <source>
        <dbReference type="ARBA" id="ARBA00022723"/>
    </source>
</evidence>
<dbReference type="InterPro" id="IPR041569">
    <property type="entry name" value="AAA_lid_3"/>
</dbReference>
<comment type="similarity">
    <text evidence="2">In the C-terminal section; belongs to the peptidase M41 family.</text>
</comment>
<dbReference type="InterPro" id="IPR037219">
    <property type="entry name" value="Peptidase_M41-like"/>
</dbReference>
<dbReference type="Proteomes" id="UP000291343">
    <property type="component" value="Unassembled WGS sequence"/>
</dbReference>